<dbReference type="Pfam" id="PF11262">
    <property type="entry name" value="Tho2"/>
    <property type="match status" value="1"/>
</dbReference>
<feature type="region of interest" description="Disordered" evidence="6">
    <location>
        <begin position="1042"/>
        <end position="1061"/>
    </location>
</feature>
<evidence type="ECO:0000256" key="4">
    <source>
        <dbReference type="ARBA" id="ARBA00023242"/>
    </source>
</evidence>
<feature type="compositionally biased region" description="Basic and acidic residues" evidence="6">
    <location>
        <begin position="1314"/>
        <end position="1324"/>
    </location>
</feature>
<organism evidence="10 11">
    <name type="scientific">Fistulifera solaris</name>
    <name type="common">Oleaginous diatom</name>
    <dbReference type="NCBI Taxonomy" id="1519565"/>
    <lineage>
        <taxon>Eukaryota</taxon>
        <taxon>Sar</taxon>
        <taxon>Stramenopiles</taxon>
        <taxon>Ochrophyta</taxon>
        <taxon>Bacillariophyta</taxon>
        <taxon>Bacillariophyceae</taxon>
        <taxon>Bacillariophycidae</taxon>
        <taxon>Naviculales</taxon>
        <taxon>Naviculaceae</taxon>
        <taxon>Fistulifera</taxon>
    </lineage>
</organism>
<dbReference type="GO" id="GO:0000445">
    <property type="term" value="C:THO complex part of transcription export complex"/>
    <property type="evidence" value="ECO:0007669"/>
    <property type="project" value="TreeGrafter"/>
</dbReference>
<dbReference type="OrthoDB" id="29024at2759"/>
<evidence type="ECO:0000256" key="6">
    <source>
        <dbReference type="SAM" id="MobiDB-lite"/>
    </source>
</evidence>
<keyword evidence="5" id="KW-0175">Coiled coil</keyword>
<feature type="domain" description="THO complex subunit 2 N-terminal" evidence="9">
    <location>
        <begin position="21"/>
        <end position="184"/>
    </location>
</feature>
<evidence type="ECO:0000313" key="11">
    <source>
        <dbReference type="Proteomes" id="UP000198406"/>
    </source>
</evidence>
<dbReference type="InterPro" id="IPR040007">
    <property type="entry name" value="Tho2"/>
</dbReference>
<feature type="region of interest" description="Disordered" evidence="6">
    <location>
        <begin position="1162"/>
        <end position="1337"/>
    </location>
</feature>
<dbReference type="InterPro" id="IPR021418">
    <property type="entry name" value="THO_THOC2_C"/>
</dbReference>
<evidence type="ECO:0000259" key="9">
    <source>
        <dbReference type="Pfam" id="PF16134"/>
    </source>
</evidence>
<reference evidence="10 11" key="1">
    <citation type="journal article" date="2015" name="Plant Cell">
        <title>Oil accumulation by the oleaginous diatom Fistulifera solaris as revealed by the genome and transcriptome.</title>
        <authorList>
            <person name="Tanaka T."/>
            <person name="Maeda Y."/>
            <person name="Veluchamy A."/>
            <person name="Tanaka M."/>
            <person name="Abida H."/>
            <person name="Marechal E."/>
            <person name="Bowler C."/>
            <person name="Muto M."/>
            <person name="Sunaga Y."/>
            <person name="Tanaka M."/>
            <person name="Yoshino T."/>
            <person name="Taniguchi T."/>
            <person name="Fukuda Y."/>
            <person name="Nemoto M."/>
            <person name="Matsumoto M."/>
            <person name="Wong P.S."/>
            <person name="Aburatani S."/>
            <person name="Fujibuchi W."/>
        </authorList>
    </citation>
    <scope>NUCLEOTIDE SEQUENCE [LARGE SCALE GENOMIC DNA]</scope>
    <source>
        <strain evidence="10 11">JPCC DA0580</strain>
    </source>
</reference>
<evidence type="ECO:0000256" key="3">
    <source>
        <dbReference type="ARBA" id="ARBA00019596"/>
    </source>
</evidence>
<dbReference type="Proteomes" id="UP000198406">
    <property type="component" value="Unassembled WGS sequence"/>
</dbReference>
<feature type="compositionally biased region" description="Basic and acidic residues" evidence="6">
    <location>
        <begin position="1182"/>
        <end position="1232"/>
    </location>
</feature>
<evidence type="ECO:0000256" key="5">
    <source>
        <dbReference type="SAM" id="Coils"/>
    </source>
</evidence>
<dbReference type="PANTHER" id="PTHR21597:SF0">
    <property type="entry name" value="THO COMPLEX SUBUNIT 2"/>
    <property type="match status" value="1"/>
</dbReference>
<comment type="caution">
    <text evidence="10">The sequence shown here is derived from an EMBL/GenBank/DDBJ whole genome shotgun (WGS) entry which is preliminary data.</text>
</comment>
<dbReference type="Pfam" id="PF11732">
    <property type="entry name" value="Thoc2"/>
    <property type="match status" value="1"/>
</dbReference>
<evidence type="ECO:0000313" key="10">
    <source>
        <dbReference type="EMBL" id="GAX21608.1"/>
    </source>
</evidence>
<feature type="domain" description="THO complex subunitTHOC2 C-terminal" evidence="7">
    <location>
        <begin position="835"/>
        <end position="1149"/>
    </location>
</feature>
<dbReference type="EMBL" id="BDSP01000170">
    <property type="protein sequence ID" value="GAX21608.1"/>
    <property type="molecule type" value="Genomic_DNA"/>
</dbReference>
<name>A0A1Z5K6P1_FISSO</name>
<feature type="compositionally biased region" description="Basic residues" evidence="6">
    <location>
        <begin position="1325"/>
        <end position="1337"/>
    </location>
</feature>
<dbReference type="GO" id="GO:0003729">
    <property type="term" value="F:mRNA binding"/>
    <property type="evidence" value="ECO:0007669"/>
    <property type="project" value="TreeGrafter"/>
</dbReference>
<proteinExistence type="inferred from homology"/>
<evidence type="ECO:0000259" key="7">
    <source>
        <dbReference type="Pfam" id="PF11262"/>
    </source>
</evidence>
<keyword evidence="4" id="KW-0539">Nucleus</keyword>
<gene>
    <name evidence="10" type="ORF">FisN_29Hh043</name>
</gene>
<dbReference type="GO" id="GO:0006406">
    <property type="term" value="P:mRNA export from nucleus"/>
    <property type="evidence" value="ECO:0007669"/>
    <property type="project" value="InterPro"/>
</dbReference>
<protein>
    <recommendedName>
        <fullName evidence="3">THO complex subunit 2</fullName>
    </recommendedName>
</protein>
<evidence type="ECO:0000256" key="2">
    <source>
        <dbReference type="ARBA" id="ARBA00007857"/>
    </source>
</evidence>
<comment type="similarity">
    <text evidence="2">Belongs to the THOC2 family.</text>
</comment>
<dbReference type="GO" id="GO:0006397">
    <property type="term" value="P:mRNA processing"/>
    <property type="evidence" value="ECO:0007669"/>
    <property type="project" value="InterPro"/>
</dbReference>
<dbReference type="InterPro" id="IPR021726">
    <property type="entry name" value="THO_THOC2_N"/>
</dbReference>
<dbReference type="Pfam" id="PF16134">
    <property type="entry name" value="THOC2_N"/>
    <property type="match status" value="2"/>
</dbReference>
<evidence type="ECO:0000259" key="8">
    <source>
        <dbReference type="Pfam" id="PF11732"/>
    </source>
</evidence>
<sequence>MTLPTVSELLEQDRDQLNGTLLACLQSTASEQEILNLLKEALLAGNEQTKQQLMMSTADVIWLLSSLQSDSPSSSLWTACLQLLSTESSYLFTTLDPSLLEQAGLLPPNINTEAFFKKIRLYNTSTFYKQQKYNLLAEESEGYAKYLALLTSSHPNVEASRTIMATFHLDPNRCLDLCLHVLSESEERRDELLPLLQDAAPTNKLAPLLHFQLQQSPQRPALLKCMAWLTQQLIPAARLLPMEQMWSYLWGPEQDQTLEELYQRKYQQDLEELKALSKVSLSGTAENKQNKNTVDLSTLAQELAVQWLPYIMDYEESWSLLEDQQWSQLFTLFPKDLGVAACASLRKQDWWIQASQRILPPWNLEHVDTAGYEIDYVLGHVMKPLFRIAESGCIQYDPTLYSQLCRVLALCLRENKKEYDTEMLDRFLQKFLLPSLSLFPSNPAISHDVWGVLQEIPYRRRYQIYAAWRGKGLEKAALREHKTKPLWLIRGELEAGKSARYSLKRLSKDTYRDISRSIAQVCFSQPLVVFTTILNQIESYDNLVGVMVDALMYVAPLSLDVLGFCILSRLSGSSGGGLDVNRSRLKEDGVNVSQWLQSLESFTGEFYKRFPAIECRGIFGYLMHRLKEGHVMELGVLRTLLKTSGGWSFADYAPAASLSATQVEGRAGSTLLKRETMSFGVHVSGSFNLRSSQQIRNILQEQDMGVILLILLSQVRNQIVYENSDRPKPVKLIGNLYDTCQVTIAILLDFLTNPTDDKDAAISHYARSLPSLAELHNTYMMDIASAWLLCRPLLQAAERMELGRKHISIKDTLSPFISTDENRKSLEGMLPPETWSDISSMLFETFYSHSLYDLFCPEDVYNSEISRLDKEVERLSNAKNTASSDATELERVKNTSADLSEDMVAQASHVDSIRKIIEQRKDSFFPSTTSSKESMATFFTRCIYPRCMQGPDDAMYCARFIQLLHEMDTPGFNTLAFYDCAIIAFSRSLYGLTEGEAANVSIFLRDTWELLSHWRYDDNAFVNEVGGKPGSFVAANDPIFSSKGEQEAGGQEDGEEDHRSLSREVTSDVYERFYNKWHASIGATSIGALQSKEYMHKRCCLIVLSRMIDVYPTRPKTGNKLLTALEPLQSENNTLADIRAAAQAYSMQLVKARDDGVWKEEDAATVQARQEKEQADAAARQKKAEEQMEEMKRESEKISEEIGEWRGRPGDRRVTPRSYESNENRRGEEWRGRGAPPPNAPSTGRSDGRYAGAGNYSSMGRAPRREDDNRRPRTGGDSSRNNVSGAKRSRPPSPSEPDSSNKRARSQLEPGEEAPQRGNDDGGRRRGNVRSRGKERR</sequence>
<dbReference type="InParanoid" id="A0A1Z5K6P1"/>
<accession>A0A1Z5K6P1</accession>
<feature type="domain" description="THO complex subunit 2 N-terminal" evidence="9">
    <location>
        <begin position="393"/>
        <end position="516"/>
    </location>
</feature>
<dbReference type="PANTHER" id="PTHR21597">
    <property type="entry name" value="THO2 PROTEIN"/>
    <property type="match status" value="1"/>
</dbReference>
<feature type="domain" description="THO complex subunitTHOC2 N-terminal" evidence="8">
    <location>
        <begin position="518"/>
        <end position="599"/>
    </location>
</feature>
<keyword evidence="11" id="KW-1185">Reference proteome</keyword>
<dbReference type="InterPro" id="IPR032302">
    <property type="entry name" value="THOC2_N"/>
</dbReference>
<feature type="coiled-coil region" evidence="5">
    <location>
        <begin position="858"/>
        <end position="892"/>
    </location>
</feature>
<evidence type="ECO:0000256" key="1">
    <source>
        <dbReference type="ARBA" id="ARBA00004123"/>
    </source>
</evidence>
<comment type="subcellular location">
    <subcellularLocation>
        <location evidence="1">Nucleus</location>
    </subcellularLocation>
</comment>